<reference evidence="2" key="1">
    <citation type="journal article" date="2019" name="Int. J. Syst. Evol. Microbiol.">
        <title>The Global Catalogue of Microorganisms (GCM) 10K type strain sequencing project: providing services to taxonomists for standard genome sequencing and annotation.</title>
        <authorList>
            <consortium name="The Broad Institute Genomics Platform"/>
            <consortium name="The Broad Institute Genome Sequencing Center for Infectious Disease"/>
            <person name="Wu L."/>
            <person name="Ma J."/>
        </authorList>
    </citation>
    <scope>NUCLEOTIDE SEQUENCE [LARGE SCALE GENOMIC DNA]</scope>
    <source>
        <strain evidence="2">CCUG 60214</strain>
    </source>
</reference>
<proteinExistence type="predicted"/>
<evidence type="ECO:0000313" key="1">
    <source>
        <dbReference type="EMBL" id="MFD1147045.1"/>
    </source>
</evidence>
<accession>A0ABW3QR92</accession>
<dbReference type="EMBL" id="JBHTLK010000025">
    <property type="protein sequence ID" value="MFD1147045.1"/>
    <property type="molecule type" value="Genomic_DNA"/>
</dbReference>
<dbReference type="Proteomes" id="UP001597168">
    <property type="component" value="Unassembled WGS sequence"/>
</dbReference>
<gene>
    <name evidence="1" type="ORF">ACFQ3T_07900</name>
</gene>
<sequence length="138" mass="15496">MASDESRPASRDRAIDEWLGAVPGDARDVLMGIDQLNGMALAVRRDQPAEVPDEVMTRWHSLLARQRRVADQSEPVFIEQARRQGWSWQRIADVLGLPDADAAERRRDVLAAELARTHPGNLPQPWLGWGKVASRPED</sequence>
<keyword evidence="2" id="KW-1185">Reference proteome</keyword>
<protein>
    <submittedName>
        <fullName evidence="1">Uncharacterized protein</fullName>
    </submittedName>
</protein>
<organism evidence="1 2">
    <name type="scientific">Saccharothrix hoggarensis</name>
    <dbReference type="NCBI Taxonomy" id="913853"/>
    <lineage>
        <taxon>Bacteria</taxon>
        <taxon>Bacillati</taxon>
        <taxon>Actinomycetota</taxon>
        <taxon>Actinomycetes</taxon>
        <taxon>Pseudonocardiales</taxon>
        <taxon>Pseudonocardiaceae</taxon>
        <taxon>Saccharothrix</taxon>
    </lineage>
</organism>
<comment type="caution">
    <text evidence="1">The sequence shown here is derived from an EMBL/GenBank/DDBJ whole genome shotgun (WGS) entry which is preliminary data.</text>
</comment>
<name>A0ABW3QR92_9PSEU</name>
<dbReference type="RefSeq" id="WP_380721809.1">
    <property type="nucleotide sequence ID" value="NZ_JBHTLK010000025.1"/>
</dbReference>
<evidence type="ECO:0000313" key="2">
    <source>
        <dbReference type="Proteomes" id="UP001597168"/>
    </source>
</evidence>